<organism evidence="2 3">
    <name type="scientific">Clostridium putrefaciens</name>
    <dbReference type="NCBI Taxonomy" id="99675"/>
    <lineage>
        <taxon>Bacteria</taxon>
        <taxon>Bacillati</taxon>
        <taxon>Bacillota</taxon>
        <taxon>Clostridia</taxon>
        <taxon>Eubacteriales</taxon>
        <taxon>Clostridiaceae</taxon>
        <taxon>Clostridium</taxon>
    </lineage>
</organism>
<name>A0A381J6T2_9CLOT</name>
<dbReference type="OrthoDB" id="9770340at2"/>
<dbReference type="AlphaFoldDB" id="A0A381J6T2"/>
<accession>A0A381J6T2</accession>
<reference evidence="2 3" key="1">
    <citation type="submission" date="2018-06" db="EMBL/GenBank/DDBJ databases">
        <authorList>
            <consortium name="Pathogen Informatics"/>
            <person name="Doyle S."/>
        </authorList>
    </citation>
    <scope>NUCLEOTIDE SEQUENCE [LARGE SCALE GENOMIC DNA]</scope>
    <source>
        <strain evidence="2 3">NCTC9836</strain>
    </source>
</reference>
<sequence>MEQMNFNIEDIEKQDEALTEQKDYSFIENTNVTQYKADLAFKTLIDGFDELLYVIPKYQRKYIWSKEQVENLAISLIRGLPIPPIYVYRNEKKQMEILDGQQRILSLFLYYKGKYIKNSTNTQVELQRLMSDQRFNRAEISFEKLLEGQYPLKDVTYELRYREDNKEKVIDISYAQLTKEIRRTVDFTTISVIEIKVDAKNEKNRILYKIFENLNSGGTELKNQELRNGVYQCKFYDMLHEINNTNEKWRKIYGEKHKHSRDVELLLRFAAVEHYFKLEDDSIKLYNYENSYPKFLNDFSDEVIHFDEGTVNMYRKNIERFIDIIEVGDRVANLLLESLYLASTCVDGDYIIGNDFCKKIAQNHSYSSYILNSSSTKSKVQGRFNYVYRKLSKYVDGNKGQNIK</sequence>
<dbReference type="EMBL" id="UFWZ01000001">
    <property type="protein sequence ID" value="SUY46825.1"/>
    <property type="molecule type" value="Genomic_DNA"/>
</dbReference>
<proteinExistence type="predicted"/>
<dbReference type="PANTHER" id="PTHR39639:SF1">
    <property type="entry name" value="DUF262 DOMAIN-CONTAINING PROTEIN"/>
    <property type="match status" value="1"/>
</dbReference>
<dbReference type="Proteomes" id="UP000254664">
    <property type="component" value="Unassembled WGS sequence"/>
</dbReference>
<evidence type="ECO:0000313" key="3">
    <source>
        <dbReference type="Proteomes" id="UP000254664"/>
    </source>
</evidence>
<dbReference type="PANTHER" id="PTHR39639">
    <property type="entry name" value="CHROMOSOME 16, WHOLE GENOME SHOTGUN SEQUENCE"/>
    <property type="match status" value="1"/>
</dbReference>
<evidence type="ECO:0000313" key="2">
    <source>
        <dbReference type="EMBL" id="SUY46825.1"/>
    </source>
</evidence>
<dbReference type="InterPro" id="IPR004919">
    <property type="entry name" value="GmrSD_N"/>
</dbReference>
<dbReference type="Pfam" id="PF03235">
    <property type="entry name" value="GmrSD_N"/>
    <property type="match status" value="1"/>
</dbReference>
<evidence type="ECO:0000259" key="1">
    <source>
        <dbReference type="Pfam" id="PF03235"/>
    </source>
</evidence>
<keyword evidence="3" id="KW-1185">Reference proteome</keyword>
<feature type="domain" description="GmrSD restriction endonucleases N-terminal" evidence="1">
    <location>
        <begin position="44"/>
        <end position="230"/>
    </location>
</feature>
<protein>
    <submittedName>
        <fullName evidence="2">Uncharacterized conserved protein</fullName>
    </submittedName>
</protein>
<gene>
    <name evidence="2" type="ORF">NCTC9836_01134</name>
</gene>
<dbReference type="RefSeq" id="WP_115640852.1">
    <property type="nucleotide sequence ID" value="NZ_UFWZ01000001.1"/>
</dbReference>